<sequence length="77" mass="8720">PSESPCFLVVLAILQLLQQSFSHPHLCFSVPVFWFNRHSCSGRLQRRFNSLCSVVVAGSIVTWPAFDLKKILCPGFR</sequence>
<organism evidence="3">
    <name type="scientific">Brassica napus</name>
    <name type="common">Rape</name>
    <dbReference type="NCBI Taxonomy" id="3708"/>
    <lineage>
        <taxon>Eukaryota</taxon>
        <taxon>Viridiplantae</taxon>
        <taxon>Streptophyta</taxon>
        <taxon>Embryophyta</taxon>
        <taxon>Tracheophyta</taxon>
        <taxon>Spermatophyta</taxon>
        <taxon>Magnoliopsida</taxon>
        <taxon>eudicotyledons</taxon>
        <taxon>Gunneridae</taxon>
        <taxon>Pentapetalae</taxon>
        <taxon>rosids</taxon>
        <taxon>malvids</taxon>
        <taxon>Brassicales</taxon>
        <taxon>Brassicaceae</taxon>
        <taxon>Brassiceae</taxon>
        <taxon>Brassica</taxon>
    </lineage>
</organism>
<protein>
    <submittedName>
        <fullName evidence="2">(rape) hypothetical protein</fullName>
    </submittedName>
    <submittedName>
        <fullName evidence="3">BnaCnng67430D protein</fullName>
    </submittedName>
</protein>
<feature type="chain" id="PRO_5035984699" evidence="1">
    <location>
        <begin position="23"/>
        <end position="77"/>
    </location>
</feature>
<feature type="non-terminal residue" evidence="3">
    <location>
        <position position="1"/>
    </location>
</feature>
<accession>A0A078JUW6</accession>
<evidence type="ECO:0000313" key="3">
    <source>
        <dbReference type="EMBL" id="CDY70250.1"/>
    </source>
</evidence>
<proteinExistence type="predicted"/>
<dbReference type="Proteomes" id="UP001295469">
    <property type="component" value="Chromosome C07"/>
</dbReference>
<reference evidence="3" key="1">
    <citation type="journal article" date="2014" name="Science">
        <title>Plant genetics. Early allopolyploid evolution in the post-Neolithic Brassica napus oilseed genome.</title>
        <authorList>
            <person name="Chalhoub B."/>
            <person name="Denoeud F."/>
            <person name="Liu S."/>
            <person name="Parkin I.A."/>
            <person name="Tang H."/>
            <person name="Wang X."/>
            <person name="Chiquet J."/>
            <person name="Belcram H."/>
            <person name="Tong C."/>
            <person name="Samans B."/>
            <person name="Correa M."/>
            <person name="Da Silva C."/>
            <person name="Just J."/>
            <person name="Falentin C."/>
            <person name="Koh C.S."/>
            <person name="Le Clainche I."/>
            <person name="Bernard M."/>
            <person name="Bento P."/>
            <person name="Noel B."/>
            <person name="Labadie K."/>
            <person name="Alberti A."/>
            <person name="Charles M."/>
            <person name="Arnaud D."/>
            <person name="Guo H."/>
            <person name="Daviaud C."/>
            <person name="Alamery S."/>
            <person name="Jabbari K."/>
            <person name="Zhao M."/>
            <person name="Edger P.P."/>
            <person name="Chelaifa H."/>
            <person name="Tack D."/>
            <person name="Lassalle G."/>
            <person name="Mestiri I."/>
            <person name="Schnel N."/>
            <person name="Le Paslier M.C."/>
            <person name="Fan G."/>
            <person name="Renault V."/>
            <person name="Bayer P.E."/>
            <person name="Golicz A.A."/>
            <person name="Manoli S."/>
            <person name="Lee T.H."/>
            <person name="Thi V.H."/>
            <person name="Chalabi S."/>
            <person name="Hu Q."/>
            <person name="Fan C."/>
            <person name="Tollenaere R."/>
            <person name="Lu Y."/>
            <person name="Battail C."/>
            <person name="Shen J."/>
            <person name="Sidebottom C.H."/>
            <person name="Wang X."/>
            <person name="Canaguier A."/>
            <person name="Chauveau A."/>
            <person name="Berard A."/>
            <person name="Deniot G."/>
            <person name="Guan M."/>
            <person name="Liu Z."/>
            <person name="Sun F."/>
            <person name="Lim Y.P."/>
            <person name="Lyons E."/>
            <person name="Town C.D."/>
            <person name="Bancroft I."/>
            <person name="Wang X."/>
            <person name="Meng J."/>
            <person name="Ma J."/>
            <person name="Pires J.C."/>
            <person name="King G.J."/>
            <person name="Brunel D."/>
            <person name="Delourme R."/>
            <person name="Renard M."/>
            <person name="Aury J.M."/>
            <person name="Adams K.L."/>
            <person name="Batley J."/>
            <person name="Snowdon R.J."/>
            <person name="Tost J."/>
            <person name="Edwards D."/>
            <person name="Zhou Y."/>
            <person name="Hua W."/>
            <person name="Sharpe A.G."/>
            <person name="Paterson A.H."/>
            <person name="Guan C."/>
            <person name="Wincker P."/>
        </authorList>
    </citation>
    <scope>NUCLEOTIDE SEQUENCE [LARGE SCALE GENOMIC DNA]</scope>
</reference>
<dbReference type="PaxDb" id="3708-A0A078JUW6"/>
<dbReference type="EMBL" id="HG994371">
    <property type="protein sequence ID" value="CAF1986583.1"/>
    <property type="molecule type" value="Genomic_DNA"/>
</dbReference>
<dbReference type="EMBL" id="LK041595">
    <property type="protein sequence ID" value="CDY70250.1"/>
    <property type="molecule type" value="Genomic_DNA"/>
</dbReference>
<feature type="signal peptide" evidence="1">
    <location>
        <begin position="1"/>
        <end position="22"/>
    </location>
</feature>
<dbReference type="AlphaFoldDB" id="A0A078JUW6"/>
<name>A0A078JUW6_BRANA</name>
<reference evidence="2" key="3">
    <citation type="submission" date="2021-01" db="EMBL/GenBank/DDBJ databases">
        <authorList>
            <consortium name="Genoscope - CEA"/>
            <person name="William W."/>
        </authorList>
    </citation>
    <scope>NUCLEOTIDE SEQUENCE</scope>
</reference>
<dbReference type="Gramene" id="CDY70250">
    <property type="protein sequence ID" value="CDY70250"/>
    <property type="gene ID" value="GSBRNA2T00097617001"/>
</dbReference>
<reference evidence="3" key="2">
    <citation type="submission" date="2014-06" db="EMBL/GenBank/DDBJ databases">
        <authorList>
            <person name="Genoscope - CEA"/>
        </authorList>
    </citation>
    <scope>NUCLEOTIDE SEQUENCE</scope>
</reference>
<evidence type="ECO:0000313" key="2">
    <source>
        <dbReference type="EMBL" id="CAF1986583.1"/>
    </source>
</evidence>
<gene>
    <name evidence="3" type="primary">BnaCnng67430D</name>
    <name evidence="2" type="ORF">DARMORV10_C07P25580.1</name>
    <name evidence="3" type="ORF">GSBRNA2T00097617001</name>
</gene>
<keyword evidence="1" id="KW-0732">Signal</keyword>
<evidence type="ECO:0000256" key="1">
    <source>
        <dbReference type="SAM" id="SignalP"/>
    </source>
</evidence>